<accession>A0A3A8E6J0</accession>
<dbReference type="CDD" id="cd04301">
    <property type="entry name" value="NAT_SF"/>
    <property type="match status" value="1"/>
</dbReference>
<dbReference type="AlphaFoldDB" id="A0A3A8E6J0"/>
<evidence type="ECO:0000313" key="2">
    <source>
        <dbReference type="EMBL" id="RKG30235.1"/>
    </source>
</evidence>
<dbReference type="PANTHER" id="PTHR31435">
    <property type="entry name" value="PROTEIN NATD1"/>
    <property type="match status" value="1"/>
</dbReference>
<keyword evidence="3" id="KW-1185">Reference proteome</keyword>
<dbReference type="PANTHER" id="PTHR31435:SF10">
    <property type="entry name" value="BSR4717 PROTEIN"/>
    <property type="match status" value="1"/>
</dbReference>
<dbReference type="Gene3D" id="3.40.630.30">
    <property type="match status" value="1"/>
</dbReference>
<comment type="caution">
    <text evidence="2">The sequence shown here is derived from an EMBL/GenBank/DDBJ whole genome shotgun (WGS) entry which is preliminary data.</text>
</comment>
<dbReference type="RefSeq" id="WP_120403056.1">
    <property type="nucleotide sequence ID" value="NZ_RAXV01000026.1"/>
</dbReference>
<feature type="domain" description="N-acetyltransferase" evidence="1">
    <location>
        <begin position="7"/>
        <end position="94"/>
    </location>
</feature>
<name>A0A3A8E6J0_9GAMM</name>
<dbReference type="SUPFAM" id="SSF55729">
    <property type="entry name" value="Acyl-CoA N-acyltransferases (Nat)"/>
    <property type="match status" value="1"/>
</dbReference>
<protein>
    <submittedName>
        <fullName evidence="2">N-acetyltransferase</fullName>
    </submittedName>
</protein>
<evidence type="ECO:0000259" key="1">
    <source>
        <dbReference type="PROSITE" id="PS51729"/>
    </source>
</evidence>
<dbReference type="GO" id="GO:0016740">
    <property type="term" value="F:transferase activity"/>
    <property type="evidence" value="ECO:0007669"/>
    <property type="project" value="UniProtKB-KW"/>
</dbReference>
<organism evidence="2 3">
    <name type="scientific">Acinetobacter tianfuensis</name>
    <dbReference type="NCBI Taxonomy" id="2419603"/>
    <lineage>
        <taxon>Bacteria</taxon>
        <taxon>Pseudomonadati</taxon>
        <taxon>Pseudomonadota</taxon>
        <taxon>Gammaproteobacteria</taxon>
        <taxon>Moraxellales</taxon>
        <taxon>Moraxellaceae</taxon>
        <taxon>Acinetobacter</taxon>
    </lineage>
</organism>
<evidence type="ECO:0000313" key="3">
    <source>
        <dbReference type="Proteomes" id="UP000282388"/>
    </source>
</evidence>
<dbReference type="Proteomes" id="UP000282388">
    <property type="component" value="Unassembled WGS sequence"/>
</dbReference>
<proteinExistence type="predicted"/>
<gene>
    <name evidence="2" type="ORF">D7V32_11785</name>
</gene>
<sequence>MPLQHQDNGQQGEFFKLGENGQRVAEISYIWNGDQQIIANHTWVDHSLRGQSIAREMLDALIDFARDQQLKIVPACAYVEVMFRRDKSLQDVIAPALSF</sequence>
<dbReference type="PROSITE" id="PS51729">
    <property type="entry name" value="GNAT_YJDJ"/>
    <property type="match status" value="1"/>
</dbReference>
<reference evidence="2 3" key="1">
    <citation type="submission" date="2018-09" db="EMBL/GenBank/DDBJ databases">
        <title>The draft genome of Acinetobacter spp. strains.</title>
        <authorList>
            <person name="Qin J."/>
            <person name="Feng Y."/>
            <person name="Zong Z."/>
        </authorList>
    </citation>
    <scope>NUCLEOTIDE SEQUENCE [LARGE SCALE GENOMIC DNA]</scope>
    <source>
        <strain evidence="2 3">WCHAc060012</strain>
    </source>
</reference>
<dbReference type="InterPro" id="IPR045057">
    <property type="entry name" value="Gcn5-rel_NAT"/>
</dbReference>
<dbReference type="InterPro" id="IPR016181">
    <property type="entry name" value="Acyl_CoA_acyltransferase"/>
</dbReference>
<dbReference type="Pfam" id="PF14542">
    <property type="entry name" value="Acetyltransf_CG"/>
    <property type="match status" value="1"/>
</dbReference>
<keyword evidence="2" id="KW-0808">Transferase</keyword>
<dbReference type="EMBL" id="RAXV01000026">
    <property type="protein sequence ID" value="RKG30235.1"/>
    <property type="molecule type" value="Genomic_DNA"/>
</dbReference>
<dbReference type="OrthoDB" id="9813275at2"/>
<dbReference type="InterPro" id="IPR031165">
    <property type="entry name" value="GNAT_YJDJ"/>
</dbReference>